<evidence type="ECO:0000313" key="2">
    <source>
        <dbReference type="EMBL" id="VDL64239.1"/>
    </source>
</evidence>
<dbReference type="WBParaSite" id="NBR_0000103601-mRNA-1">
    <property type="protein sequence ID" value="NBR_0000103601-mRNA-1"/>
    <property type="gene ID" value="NBR_0000103601"/>
</dbReference>
<evidence type="ECO:0000313" key="3">
    <source>
        <dbReference type="Proteomes" id="UP000271162"/>
    </source>
</evidence>
<keyword evidence="1" id="KW-0812">Transmembrane</keyword>
<reference evidence="4" key="1">
    <citation type="submission" date="2017-02" db="UniProtKB">
        <authorList>
            <consortium name="WormBaseParasite"/>
        </authorList>
    </citation>
    <scope>IDENTIFICATION</scope>
</reference>
<accession>A0A0N4XET4</accession>
<dbReference type="SUPFAM" id="SSF81296">
    <property type="entry name" value="E set domains"/>
    <property type="match status" value="1"/>
</dbReference>
<dbReference type="STRING" id="27835.A0A0N4XET4"/>
<protein>
    <submittedName>
        <fullName evidence="4">Sm domain-containing protein</fullName>
    </submittedName>
</protein>
<sequence length="75" mass="8615">MDYITSFDIRLAKEIFYAGERISGSVLLENCENIKIKGSFVEETRPTRRLRRMRPGLILVAIHVEAIFLAMSKCP</sequence>
<dbReference type="AlphaFoldDB" id="A0A0N4XET4"/>
<organism evidence="4">
    <name type="scientific">Nippostrongylus brasiliensis</name>
    <name type="common">Rat hookworm</name>
    <dbReference type="NCBI Taxonomy" id="27835"/>
    <lineage>
        <taxon>Eukaryota</taxon>
        <taxon>Metazoa</taxon>
        <taxon>Ecdysozoa</taxon>
        <taxon>Nematoda</taxon>
        <taxon>Chromadorea</taxon>
        <taxon>Rhabditida</taxon>
        <taxon>Rhabditina</taxon>
        <taxon>Rhabditomorpha</taxon>
        <taxon>Strongyloidea</taxon>
        <taxon>Heligmosomidae</taxon>
        <taxon>Nippostrongylus</taxon>
    </lineage>
</organism>
<keyword evidence="1" id="KW-0472">Membrane</keyword>
<keyword evidence="3" id="KW-1185">Reference proteome</keyword>
<gene>
    <name evidence="2" type="ORF">NBR_LOCUS1037</name>
</gene>
<reference evidence="2 3" key="2">
    <citation type="submission" date="2018-11" db="EMBL/GenBank/DDBJ databases">
        <authorList>
            <consortium name="Pathogen Informatics"/>
        </authorList>
    </citation>
    <scope>NUCLEOTIDE SEQUENCE [LARGE SCALE GENOMIC DNA]</scope>
</reference>
<dbReference type="EMBL" id="UYSL01000677">
    <property type="protein sequence ID" value="VDL64239.1"/>
    <property type="molecule type" value="Genomic_DNA"/>
</dbReference>
<dbReference type="Proteomes" id="UP000271162">
    <property type="component" value="Unassembled WGS sequence"/>
</dbReference>
<evidence type="ECO:0000256" key="1">
    <source>
        <dbReference type="SAM" id="Phobius"/>
    </source>
</evidence>
<name>A0A0N4XET4_NIPBR</name>
<keyword evidence="1" id="KW-1133">Transmembrane helix</keyword>
<dbReference type="InterPro" id="IPR014756">
    <property type="entry name" value="Ig_E-set"/>
</dbReference>
<feature type="transmembrane region" description="Helical" evidence="1">
    <location>
        <begin position="55"/>
        <end position="72"/>
    </location>
</feature>
<proteinExistence type="predicted"/>
<evidence type="ECO:0000313" key="4">
    <source>
        <dbReference type="WBParaSite" id="NBR_0000103601-mRNA-1"/>
    </source>
</evidence>